<dbReference type="SMART" id="SM00369">
    <property type="entry name" value="LRR_TYP"/>
    <property type="match status" value="12"/>
</dbReference>
<evidence type="ECO:0000256" key="12">
    <source>
        <dbReference type="SAM" id="Phobius"/>
    </source>
</evidence>
<feature type="domain" description="Leucine-rich repeat-containing N-terminal plant-type" evidence="14">
    <location>
        <begin position="76"/>
        <end position="96"/>
    </location>
</feature>
<dbReference type="Proteomes" id="UP000594261">
    <property type="component" value="Chromosome 8"/>
</dbReference>
<dbReference type="EnsemblPlants" id="QL08p013111:mrna">
    <property type="protein sequence ID" value="QL08p013111:mrna"/>
    <property type="gene ID" value="QL08p013111"/>
</dbReference>
<dbReference type="InterPro" id="IPR003591">
    <property type="entry name" value="Leu-rich_rpt_typical-subtyp"/>
</dbReference>
<comment type="similarity">
    <text evidence="2">Belongs to the RLP family.</text>
</comment>
<dbReference type="SMART" id="SM00365">
    <property type="entry name" value="LRR_SD22"/>
    <property type="match status" value="9"/>
</dbReference>
<reference evidence="15 16" key="1">
    <citation type="journal article" date="2016" name="G3 (Bethesda)">
        <title>First Draft Assembly and Annotation of the Genome of a California Endemic Oak Quercus lobata Nee (Fagaceae).</title>
        <authorList>
            <person name="Sork V.L."/>
            <person name="Fitz-Gibbon S.T."/>
            <person name="Puiu D."/>
            <person name="Crepeau M."/>
            <person name="Gugger P.F."/>
            <person name="Sherman R."/>
            <person name="Stevens K."/>
            <person name="Langley C.H."/>
            <person name="Pellegrini M."/>
            <person name="Salzberg S.L."/>
        </authorList>
    </citation>
    <scope>NUCLEOTIDE SEQUENCE [LARGE SCALE GENOMIC DNA]</scope>
    <source>
        <strain evidence="15 16">cv. SW786</strain>
    </source>
</reference>
<evidence type="ECO:0000256" key="2">
    <source>
        <dbReference type="ARBA" id="ARBA00009592"/>
    </source>
</evidence>
<dbReference type="InterPro" id="IPR001611">
    <property type="entry name" value="Leu-rich_rpt"/>
</dbReference>
<protein>
    <recommendedName>
        <fullName evidence="14">Leucine-rich repeat-containing N-terminal plant-type domain-containing protein</fullName>
    </recommendedName>
</protein>
<dbReference type="Gene3D" id="3.80.10.10">
    <property type="entry name" value="Ribonuclease Inhibitor"/>
    <property type="match status" value="4"/>
</dbReference>
<evidence type="ECO:0000256" key="4">
    <source>
        <dbReference type="ARBA" id="ARBA00022614"/>
    </source>
</evidence>
<keyword evidence="5 12" id="KW-0812">Transmembrane</keyword>
<keyword evidence="9 12" id="KW-0472">Membrane</keyword>
<evidence type="ECO:0000256" key="7">
    <source>
        <dbReference type="ARBA" id="ARBA00022737"/>
    </source>
</evidence>
<dbReference type="Gramene" id="QL08p013111:mrna">
    <property type="protein sequence ID" value="QL08p013111:mrna"/>
    <property type="gene ID" value="QL08p013111"/>
</dbReference>
<evidence type="ECO:0000256" key="11">
    <source>
        <dbReference type="ARBA" id="ARBA00023180"/>
    </source>
</evidence>
<dbReference type="PROSITE" id="PS51450">
    <property type="entry name" value="LRR"/>
    <property type="match status" value="2"/>
</dbReference>
<evidence type="ECO:0000256" key="5">
    <source>
        <dbReference type="ARBA" id="ARBA00022692"/>
    </source>
</evidence>
<dbReference type="InterPro" id="IPR046956">
    <property type="entry name" value="RLP23-like"/>
</dbReference>
<evidence type="ECO:0000256" key="10">
    <source>
        <dbReference type="ARBA" id="ARBA00023170"/>
    </source>
</evidence>
<feature type="signal peptide" evidence="13">
    <location>
        <begin position="1"/>
        <end position="25"/>
    </location>
</feature>
<keyword evidence="7" id="KW-0677">Repeat</keyword>
<dbReference type="FunFam" id="3.80.10.10:FF:000111">
    <property type="entry name" value="LRR receptor-like serine/threonine-protein kinase ERECTA"/>
    <property type="match status" value="1"/>
</dbReference>
<comment type="subcellular location">
    <subcellularLocation>
        <location evidence="1">Cell membrane</location>
        <topology evidence="1">Single-pass type I membrane protein</topology>
    </subcellularLocation>
</comment>
<keyword evidence="11" id="KW-0325">Glycoprotein</keyword>
<evidence type="ECO:0000256" key="9">
    <source>
        <dbReference type="ARBA" id="ARBA00023136"/>
    </source>
</evidence>
<dbReference type="Pfam" id="PF13855">
    <property type="entry name" value="LRR_8"/>
    <property type="match status" value="3"/>
</dbReference>
<sequence length="1017" mass="114206">MGLTLKYQLFFFFCLLSLLFPSSFSSSFSSNSPCSALLHFSNSLSLDGSASPPFDTPPLFSNYYRSNIEMCDNSYPKTASWKEDKDCCSWDGVECDNATRHVIGLDLSCSWLSGSIHSNTSLFLLRHLRSLNLAGNDFNYSLIPSEFGNFKTLTHLNLSHSGFLGKIPYEISQLSSLVSLDLSYNGLLIETPVWKRVVDNLTLLRELLLDDTNMSSIRPNSLMNLSSSLTTLSLHNCYLQGKLENNILCLPSIQTLDLGSNFNLEGSLPNSNCNSSSSLKFLDHSYTSFSGELPAFIGSLKSLKYLNLYYCNFTGSIPTSLESLTQITHLILSSNNLIGSIPASLGNFTQIIYLDLSSNSFKGLLPLSLLNLPNLSTLFLDNNQLVGPLPSHVSGLNLINLYLSSNSLNGTLPSWLFSLPSLEVLSLNDNEFIGEIGEFKSNSLSYLDLGYNKLHGSIPRSISRLVNLTILYLSSNKLSTMLEFEMFSKLKNLQYLDLSHNLLSINNVTFTLPNLLELNLSSSNISEFPIFLRTATNLESLDLSNNRIYGQVPRWLGDVGRDTLGSLDLSHNFLTSIDKIPWKNLQFVDLRANLLQGPFLTINFHNLRYFFVSNNSLTGEIPLLICNASSLEVLDLSHNNLSGMIPKCLAHSSFLSVLDLRMNNLRGTIPTTFAKGNSFRNINLNGNQLEGKLPRSLANCRNLEVLDLGNNKINGVFPYWLESLPKLRVLVIRSNRFKGRIFCNPKTKFPFPKLRIIDISNNQFNGSLPIKYFKYLKAMTNVDESKVGLKYTRDMYYQESLNVVIKGSYMELVRIQTVLYTTIDFSNNGFIGKMPKTLGRLKSLKGLNFSHNNLTGYIPSSFGNLTNLEWLDLSFNKLSGKIPMQLVELMWLEVLDLSHNQLTGRIPLGKQFNTFDNDSYMENSGLCGFPLSRTCNNETKQPTPSTLQKEDNLEPENGFGWQTVLIGYGCGVIFGTLMGYLMFKFGKPKWIVRMVILEQHIMLRRLKNNAYRRGGRN</sequence>
<keyword evidence="6 13" id="KW-0732">Signal</keyword>
<evidence type="ECO:0000259" key="14">
    <source>
        <dbReference type="Pfam" id="PF08263"/>
    </source>
</evidence>
<evidence type="ECO:0000256" key="3">
    <source>
        <dbReference type="ARBA" id="ARBA00022475"/>
    </source>
</evidence>
<organism evidence="15 16">
    <name type="scientific">Quercus lobata</name>
    <name type="common">Valley oak</name>
    <dbReference type="NCBI Taxonomy" id="97700"/>
    <lineage>
        <taxon>Eukaryota</taxon>
        <taxon>Viridiplantae</taxon>
        <taxon>Streptophyta</taxon>
        <taxon>Embryophyta</taxon>
        <taxon>Tracheophyta</taxon>
        <taxon>Spermatophyta</taxon>
        <taxon>Magnoliopsida</taxon>
        <taxon>eudicotyledons</taxon>
        <taxon>Gunneridae</taxon>
        <taxon>Pentapetalae</taxon>
        <taxon>rosids</taxon>
        <taxon>fabids</taxon>
        <taxon>Fagales</taxon>
        <taxon>Fagaceae</taxon>
        <taxon>Quercus</taxon>
    </lineage>
</organism>
<dbReference type="InParanoid" id="A0A7N2M827"/>
<dbReference type="InterPro" id="IPR013210">
    <property type="entry name" value="LRR_N_plant-typ"/>
</dbReference>
<evidence type="ECO:0000256" key="1">
    <source>
        <dbReference type="ARBA" id="ARBA00004251"/>
    </source>
</evidence>
<proteinExistence type="inferred from homology"/>
<dbReference type="Pfam" id="PF00560">
    <property type="entry name" value="LRR_1"/>
    <property type="match status" value="10"/>
</dbReference>
<feature type="transmembrane region" description="Helical" evidence="12">
    <location>
        <begin position="959"/>
        <end position="983"/>
    </location>
</feature>
<dbReference type="PANTHER" id="PTHR48061:SF46">
    <property type="entry name" value="LEUCINE-RICH REPEAT-CONTAINING N-TERMINAL PLANT-TYPE DOMAIN-CONTAINING PROTEIN"/>
    <property type="match status" value="1"/>
</dbReference>
<dbReference type="Pfam" id="PF08263">
    <property type="entry name" value="LRRNT_2"/>
    <property type="match status" value="1"/>
</dbReference>
<keyword evidence="10" id="KW-0675">Receptor</keyword>
<evidence type="ECO:0000256" key="6">
    <source>
        <dbReference type="ARBA" id="ARBA00022729"/>
    </source>
</evidence>
<evidence type="ECO:0000313" key="16">
    <source>
        <dbReference type="Proteomes" id="UP000594261"/>
    </source>
</evidence>
<dbReference type="FunFam" id="3.80.10.10:FF:000095">
    <property type="entry name" value="LRR receptor-like serine/threonine-protein kinase GSO1"/>
    <property type="match status" value="2"/>
</dbReference>
<name>A0A7N2M827_QUELO</name>
<keyword evidence="16" id="KW-1185">Reference proteome</keyword>
<dbReference type="GO" id="GO:0005886">
    <property type="term" value="C:plasma membrane"/>
    <property type="evidence" value="ECO:0007669"/>
    <property type="project" value="UniProtKB-SubCell"/>
</dbReference>
<dbReference type="SUPFAM" id="SSF52058">
    <property type="entry name" value="L domain-like"/>
    <property type="match status" value="2"/>
</dbReference>
<dbReference type="PRINTS" id="PR00019">
    <property type="entry name" value="LEURICHRPT"/>
</dbReference>
<dbReference type="SUPFAM" id="SSF52047">
    <property type="entry name" value="RNI-like"/>
    <property type="match status" value="1"/>
</dbReference>
<reference evidence="15" key="2">
    <citation type="submission" date="2021-01" db="UniProtKB">
        <authorList>
            <consortium name="EnsemblPlants"/>
        </authorList>
    </citation>
    <scope>IDENTIFICATION</scope>
</reference>
<keyword evidence="8 12" id="KW-1133">Transmembrane helix</keyword>
<evidence type="ECO:0000256" key="8">
    <source>
        <dbReference type="ARBA" id="ARBA00022989"/>
    </source>
</evidence>
<keyword evidence="3" id="KW-1003">Cell membrane</keyword>
<dbReference type="InterPro" id="IPR032675">
    <property type="entry name" value="LRR_dom_sf"/>
</dbReference>
<dbReference type="EMBL" id="LRBV02000008">
    <property type="status" value="NOT_ANNOTATED_CDS"/>
    <property type="molecule type" value="Genomic_DNA"/>
</dbReference>
<keyword evidence="4" id="KW-0433">Leucine-rich repeat</keyword>
<evidence type="ECO:0000256" key="13">
    <source>
        <dbReference type="SAM" id="SignalP"/>
    </source>
</evidence>
<dbReference type="PANTHER" id="PTHR48061">
    <property type="entry name" value="LEUCINE-RICH REPEAT RECEPTOR PROTEIN KINASE EMS1-LIKE-RELATED"/>
    <property type="match status" value="1"/>
</dbReference>
<accession>A0A7N2M827</accession>
<evidence type="ECO:0000313" key="15">
    <source>
        <dbReference type="EnsemblPlants" id="QL08p013111:mrna"/>
    </source>
</evidence>
<dbReference type="AlphaFoldDB" id="A0A7N2M827"/>
<dbReference type="OMA" id="ISWSSFI"/>
<feature type="chain" id="PRO_5029752440" description="Leucine-rich repeat-containing N-terminal plant-type domain-containing protein" evidence="13">
    <location>
        <begin position="26"/>
        <end position="1017"/>
    </location>
</feature>